<protein>
    <submittedName>
        <fullName evidence="1">Uncharacterized protein</fullName>
    </submittedName>
</protein>
<dbReference type="Proteomes" id="UP000887013">
    <property type="component" value="Unassembled WGS sequence"/>
</dbReference>
<comment type="caution">
    <text evidence="1">The sequence shown here is derived from an EMBL/GenBank/DDBJ whole genome shotgun (WGS) entry which is preliminary data.</text>
</comment>
<evidence type="ECO:0000313" key="1">
    <source>
        <dbReference type="EMBL" id="GFS53225.1"/>
    </source>
</evidence>
<name>A0A8X6IQG3_NEPPI</name>
<sequence>MLKWDAWPRKAPHFTSCAWDCQALCNRGLMIFVLDHAPISHQGLQDERPLITEGSTSCTSSVTNRFSTAVEFRIHDQTKQRRVCSIYMRP</sequence>
<dbReference type="EMBL" id="BMAW01092116">
    <property type="protein sequence ID" value="GFS53225.1"/>
    <property type="molecule type" value="Genomic_DNA"/>
</dbReference>
<keyword evidence="2" id="KW-1185">Reference proteome</keyword>
<accession>A0A8X6IQG3</accession>
<organism evidence="1 2">
    <name type="scientific">Nephila pilipes</name>
    <name type="common">Giant wood spider</name>
    <name type="synonym">Nephila maculata</name>
    <dbReference type="NCBI Taxonomy" id="299642"/>
    <lineage>
        <taxon>Eukaryota</taxon>
        <taxon>Metazoa</taxon>
        <taxon>Ecdysozoa</taxon>
        <taxon>Arthropoda</taxon>
        <taxon>Chelicerata</taxon>
        <taxon>Arachnida</taxon>
        <taxon>Araneae</taxon>
        <taxon>Araneomorphae</taxon>
        <taxon>Entelegynae</taxon>
        <taxon>Araneoidea</taxon>
        <taxon>Nephilidae</taxon>
        <taxon>Nephila</taxon>
    </lineage>
</organism>
<reference evidence="1" key="1">
    <citation type="submission" date="2020-08" db="EMBL/GenBank/DDBJ databases">
        <title>Multicomponent nature underlies the extraordinary mechanical properties of spider dragline silk.</title>
        <authorList>
            <person name="Kono N."/>
            <person name="Nakamura H."/>
            <person name="Mori M."/>
            <person name="Yoshida Y."/>
            <person name="Ohtoshi R."/>
            <person name="Malay A.D."/>
            <person name="Moran D.A.P."/>
            <person name="Tomita M."/>
            <person name="Numata K."/>
            <person name="Arakawa K."/>
        </authorList>
    </citation>
    <scope>NUCLEOTIDE SEQUENCE</scope>
</reference>
<gene>
    <name evidence="1" type="ORF">NPIL_327371</name>
</gene>
<proteinExistence type="predicted"/>
<dbReference type="AlphaFoldDB" id="A0A8X6IQG3"/>
<evidence type="ECO:0000313" key="2">
    <source>
        <dbReference type="Proteomes" id="UP000887013"/>
    </source>
</evidence>